<evidence type="ECO:0000256" key="9">
    <source>
        <dbReference type="ARBA" id="ARBA00023211"/>
    </source>
</evidence>
<evidence type="ECO:0000256" key="10">
    <source>
        <dbReference type="HAMAP-Rule" id="MF_00162"/>
    </source>
</evidence>
<accession>A0A119CWL7</accession>
<dbReference type="Pfam" id="PF02955">
    <property type="entry name" value="GSH-S_ATP"/>
    <property type="match status" value="1"/>
</dbReference>
<comment type="pathway">
    <text evidence="10">Sulfur metabolism; glutathione biosynthesis; glutathione from L-cysteine and L-glutamate: step 2/2.</text>
</comment>
<name>A0A119CWL7_THIDE</name>
<dbReference type="Gene3D" id="3.40.50.20">
    <property type="match status" value="1"/>
</dbReference>
<reference evidence="12 13" key="1">
    <citation type="journal article" date="2015" name="Appl. Environ. Microbiol.">
        <title>Aerobic and Anaerobic Thiosulfate Oxidation by a Cold-Adapted, Subglacial Chemoautotroph.</title>
        <authorList>
            <person name="Harrold Z.R."/>
            <person name="Skidmore M.L."/>
            <person name="Hamilton T.L."/>
            <person name="Desch L."/>
            <person name="Amada K."/>
            <person name="van Gelder W."/>
            <person name="Glover K."/>
            <person name="Roden E.E."/>
            <person name="Boyd E.S."/>
        </authorList>
    </citation>
    <scope>NUCLEOTIDE SEQUENCE [LARGE SCALE GENOMIC DNA]</scope>
    <source>
        <strain evidence="12 13">RG</strain>
    </source>
</reference>
<dbReference type="InterPro" id="IPR011761">
    <property type="entry name" value="ATP-grasp"/>
</dbReference>
<protein>
    <recommendedName>
        <fullName evidence="10">Glutathione synthetase</fullName>
        <ecNumber evidence="10">6.3.2.3</ecNumber>
    </recommendedName>
    <alternativeName>
        <fullName evidence="10">GSH synthetase</fullName>
        <shortName evidence="10">GSH-S</shortName>
        <shortName evidence="10">GSHase</shortName>
    </alternativeName>
    <alternativeName>
        <fullName evidence="10">Glutathione synthase</fullName>
    </alternativeName>
</protein>
<comment type="similarity">
    <text evidence="10">Belongs to the prokaryotic GSH synthase family.</text>
</comment>
<dbReference type="Pfam" id="PF02951">
    <property type="entry name" value="GSH-S_N"/>
    <property type="match status" value="1"/>
</dbReference>
<dbReference type="EMBL" id="LDUG01000019">
    <property type="protein sequence ID" value="KVW96826.1"/>
    <property type="molecule type" value="Genomic_DNA"/>
</dbReference>
<evidence type="ECO:0000256" key="7">
    <source>
        <dbReference type="ARBA" id="ARBA00022840"/>
    </source>
</evidence>
<comment type="cofactor">
    <cofactor evidence="2">
        <name>Mg(2+)</name>
        <dbReference type="ChEBI" id="CHEBI:18420"/>
    </cofactor>
</comment>
<dbReference type="AlphaFoldDB" id="A0A119CWL7"/>
<dbReference type="HAMAP" id="MF_00162">
    <property type="entry name" value="GSH_S"/>
    <property type="match status" value="1"/>
</dbReference>
<dbReference type="GO" id="GO:0004363">
    <property type="term" value="F:glutathione synthase activity"/>
    <property type="evidence" value="ECO:0007669"/>
    <property type="project" value="UniProtKB-UniRule"/>
</dbReference>
<evidence type="ECO:0000313" key="12">
    <source>
        <dbReference type="EMBL" id="KVW96826.1"/>
    </source>
</evidence>
<keyword evidence="7 10" id="KW-0067">ATP-binding</keyword>
<evidence type="ECO:0000313" key="13">
    <source>
        <dbReference type="Proteomes" id="UP000064243"/>
    </source>
</evidence>
<dbReference type="PANTHER" id="PTHR21621">
    <property type="entry name" value="RIBOSOMAL PROTEIN S6 MODIFICATION PROTEIN"/>
    <property type="match status" value="1"/>
</dbReference>
<dbReference type="SUPFAM" id="SSF52440">
    <property type="entry name" value="PreATP-grasp domain"/>
    <property type="match status" value="1"/>
</dbReference>
<gene>
    <name evidence="10" type="primary">gshB</name>
    <name evidence="12" type="ORF">ABW22_07775</name>
</gene>
<evidence type="ECO:0000256" key="2">
    <source>
        <dbReference type="ARBA" id="ARBA00001946"/>
    </source>
</evidence>
<dbReference type="NCBIfam" id="NF003573">
    <property type="entry name" value="PRK05246.1"/>
    <property type="match status" value="1"/>
</dbReference>
<evidence type="ECO:0000256" key="1">
    <source>
        <dbReference type="ARBA" id="ARBA00001936"/>
    </source>
</evidence>
<keyword evidence="5" id="KW-0479">Metal-binding</keyword>
<evidence type="ECO:0000256" key="8">
    <source>
        <dbReference type="ARBA" id="ARBA00022842"/>
    </source>
</evidence>
<keyword evidence="4 10" id="KW-0317">Glutathione biosynthesis</keyword>
<dbReference type="InterPro" id="IPR004215">
    <property type="entry name" value="GSHS_N"/>
</dbReference>
<dbReference type="InterPro" id="IPR006284">
    <property type="entry name" value="Glut_synth_pro"/>
</dbReference>
<dbReference type="PROSITE" id="PS50975">
    <property type="entry name" value="ATP_GRASP"/>
    <property type="match status" value="1"/>
</dbReference>
<comment type="catalytic activity">
    <reaction evidence="10">
        <text>gamma-L-glutamyl-L-cysteine + glycine + ATP = glutathione + ADP + phosphate + H(+)</text>
        <dbReference type="Rhea" id="RHEA:13557"/>
        <dbReference type="ChEBI" id="CHEBI:15378"/>
        <dbReference type="ChEBI" id="CHEBI:30616"/>
        <dbReference type="ChEBI" id="CHEBI:43474"/>
        <dbReference type="ChEBI" id="CHEBI:57305"/>
        <dbReference type="ChEBI" id="CHEBI:57925"/>
        <dbReference type="ChEBI" id="CHEBI:58173"/>
        <dbReference type="ChEBI" id="CHEBI:456216"/>
        <dbReference type="EC" id="6.3.2.3"/>
    </reaction>
</comment>
<feature type="domain" description="ATP-grasp" evidence="11">
    <location>
        <begin position="123"/>
        <end position="308"/>
    </location>
</feature>
<sequence>MKLLFVVDPLASLKPYKDSSVAMMRAAMARGHAVFACEARHLFIRDGFARAACTALDVRAGDDWYDVAHTDTCTLKDFNAVVMRTDPPVDTDYLLATHLLGIAEANGARVLNRPTCLREFNEKLAILNFPQFVAPTLVAADAAEIGNFLTEHGDIIVKPLTEMGGSGIFRLLLPDPNRNAILETLTHRGRRAIMAQRYLPAISEGDKRILLIDGEIIPWALARIPQAGETRGNLAAGGTARAQPLSARDHEIAEAIAPWAQANGIFLAGLDVIGDCLTEINVTSPTGFQEITAQTGHDVAAQFIAAIERVCATPTGA</sequence>
<keyword evidence="3 10" id="KW-0436">Ligase</keyword>
<dbReference type="SUPFAM" id="SSF56059">
    <property type="entry name" value="Glutathione synthetase ATP-binding domain-like"/>
    <property type="match status" value="1"/>
</dbReference>
<dbReference type="STRING" id="1123392.GCA_000376425_02044"/>
<dbReference type="NCBIfam" id="TIGR01380">
    <property type="entry name" value="glut_syn"/>
    <property type="match status" value="1"/>
</dbReference>
<dbReference type="GO" id="GO:0046872">
    <property type="term" value="F:metal ion binding"/>
    <property type="evidence" value="ECO:0007669"/>
    <property type="project" value="UniProtKB-KW"/>
</dbReference>
<evidence type="ECO:0000256" key="4">
    <source>
        <dbReference type="ARBA" id="ARBA00022684"/>
    </source>
</evidence>
<evidence type="ECO:0000256" key="6">
    <source>
        <dbReference type="ARBA" id="ARBA00022741"/>
    </source>
</evidence>
<dbReference type="Gene3D" id="3.30.1490.20">
    <property type="entry name" value="ATP-grasp fold, A domain"/>
    <property type="match status" value="1"/>
</dbReference>
<keyword evidence="8" id="KW-0460">Magnesium</keyword>
<dbReference type="RefSeq" id="WP_059754366.1">
    <property type="nucleotide sequence ID" value="NZ_LDUG01000019.1"/>
</dbReference>
<dbReference type="PANTHER" id="PTHR21621:SF4">
    <property type="entry name" value="GLUTATHIONE SYNTHETASE"/>
    <property type="match status" value="1"/>
</dbReference>
<comment type="cofactor">
    <cofactor evidence="1">
        <name>Mn(2+)</name>
        <dbReference type="ChEBI" id="CHEBI:29035"/>
    </cofactor>
</comment>
<dbReference type="Gene3D" id="3.30.470.20">
    <property type="entry name" value="ATP-grasp fold, B domain"/>
    <property type="match status" value="1"/>
</dbReference>
<dbReference type="OrthoDB" id="9785415at2"/>
<evidence type="ECO:0000259" key="11">
    <source>
        <dbReference type="PROSITE" id="PS50975"/>
    </source>
</evidence>
<dbReference type="Proteomes" id="UP000064243">
    <property type="component" value="Unassembled WGS sequence"/>
</dbReference>
<dbReference type="PATRIC" id="fig|36861.3.peg.1034"/>
<comment type="caution">
    <text evidence="12">The sequence shown here is derived from an EMBL/GenBank/DDBJ whole genome shotgun (WGS) entry which is preliminary data.</text>
</comment>
<proteinExistence type="inferred from homology"/>
<keyword evidence="13" id="KW-1185">Reference proteome</keyword>
<dbReference type="GO" id="GO:0005737">
    <property type="term" value="C:cytoplasm"/>
    <property type="evidence" value="ECO:0007669"/>
    <property type="project" value="TreeGrafter"/>
</dbReference>
<organism evidence="12 13">
    <name type="scientific">Thiobacillus denitrificans</name>
    <dbReference type="NCBI Taxonomy" id="36861"/>
    <lineage>
        <taxon>Bacteria</taxon>
        <taxon>Pseudomonadati</taxon>
        <taxon>Pseudomonadota</taxon>
        <taxon>Betaproteobacteria</taxon>
        <taxon>Nitrosomonadales</taxon>
        <taxon>Thiobacillaceae</taxon>
        <taxon>Thiobacillus</taxon>
    </lineage>
</organism>
<dbReference type="UniPathway" id="UPA00142">
    <property type="reaction ID" value="UER00210"/>
</dbReference>
<dbReference type="GO" id="GO:0005524">
    <property type="term" value="F:ATP binding"/>
    <property type="evidence" value="ECO:0007669"/>
    <property type="project" value="UniProtKB-UniRule"/>
</dbReference>
<dbReference type="InterPro" id="IPR004218">
    <property type="entry name" value="GSHS_ATP-bd"/>
</dbReference>
<dbReference type="EC" id="6.3.2.3" evidence="10"/>
<dbReference type="InterPro" id="IPR016185">
    <property type="entry name" value="PreATP-grasp_dom_sf"/>
</dbReference>
<keyword evidence="6 10" id="KW-0547">Nucleotide-binding</keyword>
<evidence type="ECO:0000256" key="3">
    <source>
        <dbReference type="ARBA" id="ARBA00022598"/>
    </source>
</evidence>
<keyword evidence="9" id="KW-0464">Manganese</keyword>
<dbReference type="InterPro" id="IPR013815">
    <property type="entry name" value="ATP_grasp_subdomain_1"/>
</dbReference>
<evidence type="ECO:0000256" key="5">
    <source>
        <dbReference type="ARBA" id="ARBA00022723"/>
    </source>
</evidence>